<protein>
    <submittedName>
        <fullName evidence="1">Uncharacterized protein</fullName>
    </submittedName>
</protein>
<name>A0A6C0K343_9ZZZZ</name>
<accession>A0A6C0K343</accession>
<dbReference type="AlphaFoldDB" id="A0A6C0K343"/>
<organism evidence="1">
    <name type="scientific">viral metagenome</name>
    <dbReference type="NCBI Taxonomy" id="1070528"/>
    <lineage>
        <taxon>unclassified sequences</taxon>
        <taxon>metagenomes</taxon>
        <taxon>organismal metagenomes</taxon>
    </lineage>
</organism>
<dbReference type="EMBL" id="MN740793">
    <property type="protein sequence ID" value="QHU11973.1"/>
    <property type="molecule type" value="Genomic_DNA"/>
</dbReference>
<reference evidence="1" key="1">
    <citation type="journal article" date="2020" name="Nature">
        <title>Giant virus diversity and host interactions through global metagenomics.</title>
        <authorList>
            <person name="Schulz F."/>
            <person name="Roux S."/>
            <person name="Paez-Espino D."/>
            <person name="Jungbluth S."/>
            <person name="Walsh D.A."/>
            <person name="Denef V.J."/>
            <person name="McMahon K.D."/>
            <person name="Konstantinidis K.T."/>
            <person name="Eloe-Fadrosh E.A."/>
            <person name="Kyrpides N.C."/>
            <person name="Woyke T."/>
        </authorList>
    </citation>
    <scope>NUCLEOTIDE SEQUENCE</scope>
    <source>
        <strain evidence="1">GVMAG-S-1101169-75</strain>
    </source>
</reference>
<evidence type="ECO:0000313" key="1">
    <source>
        <dbReference type="EMBL" id="QHU11973.1"/>
    </source>
</evidence>
<sequence length="81" mass="9142">MKKGHGTIIEAYNTKAFTLMEAKKTEETTQKCPKGWALPPPPSSSSLDNYCCPQSSKAEGKHYNLIKVNDKPYCFPHKHPY</sequence>
<proteinExistence type="predicted"/>